<evidence type="ECO:0000313" key="1">
    <source>
        <dbReference type="EMBL" id="CAH9139972.1"/>
    </source>
</evidence>
<accession>A0AAV0FWF0</accession>
<name>A0AAV0FWF0_9ASTE</name>
<comment type="caution">
    <text evidence="1">The sequence shown here is derived from an EMBL/GenBank/DDBJ whole genome shotgun (WGS) entry which is preliminary data.</text>
</comment>
<protein>
    <submittedName>
        <fullName evidence="1">Uncharacterized protein</fullName>
    </submittedName>
</protein>
<gene>
    <name evidence="1" type="ORF">CEPIT_LOCUS37991</name>
</gene>
<proteinExistence type="predicted"/>
<organism evidence="1 2">
    <name type="scientific">Cuscuta epithymum</name>
    <dbReference type="NCBI Taxonomy" id="186058"/>
    <lineage>
        <taxon>Eukaryota</taxon>
        <taxon>Viridiplantae</taxon>
        <taxon>Streptophyta</taxon>
        <taxon>Embryophyta</taxon>
        <taxon>Tracheophyta</taxon>
        <taxon>Spermatophyta</taxon>
        <taxon>Magnoliopsida</taxon>
        <taxon>eudicotyledons</taxon>
        <taxon>Gunneridae</taxon>
        <taxon>Pentapetalae</taxon>
        <taxon>asterids</taxon>
        <taxon>lamiids</taxon>
        <taxon>Solanales</taxon>
        <taxon>Convolvulaceae</taxon>
        <taxon>Cuscuteae</taxon>
        <taxon>Cuscuta</taxon>
        <taxon>Cuscuta subgen. Cuscuta</taxon>
    </lineage>
</organism>
<keyword evidence="2" id="KW-1185">Reference proteome</keyword>
<dbReference type="EMBL" id="CAMAPF010001022">
    <property type="protein sequence ID" value="CAH9139972.1"/>
    <property type="molecule type" value="Genomic_DNA"/>
</dbReference>
<dbReference type="Proteomes" id="UP001152523">
    <property type="component" value="Unassembled WGS sequence"/>
</dbReference>
<dbReference type="AlphaFoldDB" id="A0AAV0FWF0"/>
<evidence type="ECO:0000313" key="2">
    <source>
        <dbReference type="Proteomes" id="UP001152523"/>
    </source>
</evidence>
<sequence length="139" mass="14862">MAPHGVQRPVETTASFWPMGSLVADGVPADGVLADGVPADGVLADEVPADGGADGGRWYVVRQQASPSRCVTGRWCFLLGRRETTCCCSRMGTHLAEVNRLLNFGWYLRSTSEPGTSRRAAGQGSHQLDEGSCLVFWPP</sequence>
<reference evidence="1" key="1">
    <citation type="submission" date="2022-07" db="EMBL/GenBank/DDBJ databases">
        <authorList>
            <person name="Macas J."/>
            <person name="Novak P."/>
            <person name="Neumann P."/>
        </authorList>
    </citation>
    <scope>NUCLEOTIDE SEQUENCE</scope>
</reference>